<accession>A0ABD0NY94</accession>
<keyword evidence="3" id="KW-1185">Reference proteome</keyword>
<dbReference type="Proteomes" id="UP001529510">
    <property type="component" value="Unassembled WGS sequence"/>
</dbReference>
<feature type="region of interest" description="Disordered" evidence="1">
    <location>
        <begin position="16"/>
        <end position="53"/>
    </location>
</feature>
<organism evidence="2 3">
    <name type="scientific">Cirrhinus mrigala</name>
    <name type="common">Mrigala</name>
    <dbReference type="NCBI Taxonomy" id="683832"/>
    <lineage>
        <taxon>Eukaryota</taxon>
        <taxon>Metazoa</taxon>
        <taxon>Chordata</taxon>
        <taxon>Craniata</taxon>
        <taxon>Vertebrata</taxon>
        <taxon>Euteleostomi</taxon>
        <taxon>Actinopterygii</taxon>
        <taxon>Neopterygii</taxon>
        <taxon>Teleostei</taxon>
        <taxon>Ostariophysi</taxon>
        <taxon>Cypriniformes</taxon>
        <taxon>Cyprinidae</taxon>
        <taxon>Labeoninae</taxon>
        <taxon>Labeonini</taxon>
        <taxon>Cirrhinus</taxon>
    </lineage>
</organism>
<dbReference type="AlphaFoldDB" id="A0ABD0NY94"/>
<reference evidence="2 3" key="1">
    <citation type="submission" date="2024-05" db="EMBL/GenBank/DDBJ databases">
        <title>Genome sequencing and assembly of Indian major carp, Cirrhinus mrigala (Hamilton, 1822).</title>
        <authorList>
            <person name="Mohindra V."/>
            <person name="Chowdhury L.M."/>
            <person name="Lal K."/>
            <person name="Jena J.K."/>
        </authorList>
    </citation>
    <scope>NUCLEOTIDE SEQUENCE [LARGE SCALE GENOMIC DNA]</scope>
    <source>
        <strain evidence="2">CM1030</strain>
        <tissue evidence="2">Blood</tissue>
    </source>
</reference>
<evidence type="ECO:0000313" key="3">
    <source>
        <dbReference type="Proteomes" id="UP001529510"/>
    </source>
</evidence>
<evidence type="ECO:0008006" key="4">
    <source>
        <dbReference type="Google" id="ProtNLM"/>
    </source>
</evidence>
<feature type="non-terminal residue" evidence="2">
    <location>
        <position position="53"/>
    </location>
</feature>
<sequence>AGEVFEENVTVKALFIEPKAEPTQDSTKDFTPKVETSTSRDVPKDTKKRVRIE</sequence>
<feature type="compositionally biased region" description="Basic and acidic residues" evidence="1">
    <location>
        <begin position="18"/>
        <end position="32"/>
    </location>
</feature>
<evidence type="ECO:0000313" key="2">
    <source>
        <dbReference type="EMBL" id="KAL0166422.1"/>
    </source>
</evidence>
<feature type="compositionally biased region" description="Basic and acidic residues" evidence="1">
    <location>
        <begin position="41"/>
        <end position="53"/>
    </location>
</feature>
<feature type="non-terminal residue" evidence="2">
    <location>
        <position position="1"/>
    </location>
</feature>
<comment type="caution">
    <text evidence="2">The sequence shown here is derived from an EMBL/GenBank/DDBJ whole genome shotgun (WGS) entry which is preliminary data.</text>
</comment>
<gene>
    <name evidence="2" type="ORF">M9458_038266</name>
</gene>
<proteinExistence type="predicted"/>
<evidence type="ECO:0000256" key="1">
    <source>
        <dbReference type="SAM" id="MobiDB-lite"/>
    </source>
</evidence>
<name>A0ABD0NY94_CIRMR</name>
<dbReference type="EMBL" id="JAMKFB020000019">
    <property type="protein sequence ID" value="KAL0166422.1"/>
    <property type="molecule type" value="Genomic_DNA"/>
</dbReference>
<protein>
    <recommendedName>
        <fullName evidence="4">Titin</fullName>
    </recommendedName>
</protein>